<evidence type="ECO:0000313" key="2">
    <source>
        <dbReference type="EMBL" id="CAF0818591.1"/>
    </source>
</evidence>
<feature type="compositionally biased region" description="Acidic residues" evidence="1">
    <location>
        <begin position="62"/>
        <end position="76"/>
    </location>
</feature>
<name>A0A813TUU3_9BILA</name>
<evidence type="ECO:0000313" key="3">
    <source>
        <dbReference type="Proteomes" id="UP000663879"/>
    </source>
</evidence>
<proteinExistence type="predicted"/>
<evidence type="ECO:0000256" key="1">
    <source>
        <dbReference type="SAM" id="MobiDB-lite"/>
    </source>
</evidence>
<protein>
    <submittedName>
        <fullName evidence="2">Uncharacterized protein</fullName>
    </submittedName>
</protein>
<dbReference type="EMBL" id="CAJNOC010000930">
    <property type="protein sequence ID" value="CAF0818591.1"/>
    <property type="molecule type" value="Genomic_DNA"/>
</dbReference>
<feature type="region of interest" description="Disordered" evidence="1">
    <location>
        <begin position="58"/>
        <end position="84"/>
    </location>
</feature>
<reference evidence="2" key="1">
    <citation type="submission" date="2021-02" db="EMBL/GenBank/DDBJ databases">
        <authorList>
            <person name="Nowell W R."/>
        </authorList>
    </citation>
    <scope>NUCLEOTIDE SEQUENCE</scope>
    <source>
        <strain evidence="2">Ploen Becks lab</strain>
    </source>
</reference>
<keyword evidence="3" id="KW-1185">Reference proteome</keyword>
<gene>
    <name evidence="2" type="ORF">OXX778_LOCUS7344</name>
</gene>
<sequence>MHLKEMRGVTRAYLASYLDEFCWRKINCNSRVDTVEAILSAISVQFKDQIEIDLAKGMENLSTDDDENEEEFDADDPEKNKRSL</sequence>
<comment type="caution">
    <text evidence="2">The sequence shown here is derived from an EMBL/GenBank/DDBJ whole genome shotgun (WGS) entry which is preliminary data.</text>
</comment>
<dbReference type="AlphaFoldDB" id="A0A813TUU3"/>
<accession>A0A813TUU3</accession>
<organism evidence="2 3">
    <name type="scientific">Brachionus calyciflorus</name>
    <dbReference type="NCBI Taxonomy" id="104777"/>
    <lineage>
        <taxon>Eukaryota</taxon>
        <taxon>Metazoa</taxon>
        <taxon>Spiralia</taxon>
        <taxon>Gnathifera</taxon>
        <taxon>Rotifera</taxon>
        <taxon>Eurotatoria</taxon>
        <taxon>Monogononta</taxon>
        <taxon>Pseudotrocha</taxon>
        <taxon>Ploima</taxon>
        <taxon>Brachionidae</taxon>
        <taxon>Brachionus</taxon>
    </lineage>
</organism>
<dbReference type="Proteomes" id="UP000663879">
    <property type="component" value="Unassembled WGS sequence"/>
</dbReference>